<feature type="compositionally biased region" description="Pro residues" evidence="1">
    <location>
        <begin position="41"/>
        <end position="51"/>
    </location>
</feature>
<gene>
    <name evidence="2" type="ORF">CH35J_012787</name>
</gene>
<reference evidence="2 3" key="1">
    <citation type="journal article" date="2019" name="Genome Biol. Evol.">
        <title>Genomic Plasticity Mediated by Transposable Elements in the Plant Pathogenic Fungus Colletotrichum higginsianum.</title>
        <authorList>
            <person name="Tsushima A."/>
            <person name="Gan P."/>
            <person name="Kumakura N."/>
            <person name="Narusaka M."/>
            <person name="Takano Y."/>
            <person name="Narusaka Y."/>
            <person name="Shirasu K."/>
        </authorList>
    </citation>
    <scope>NUCLEOTIDE SEQUENCE [LARGE SCALE GENOMIC DNA]</scope>
    <source>
        <strain evidence="2 3">MAFF305635-RFP</strain>
    </source>
</reference>
<evidence type="ECO:0000313" key="2">
    <source>
        <dbReference type="EMBL" id="TIC89531.1"/>
    </source>
</evidence>
<name>A0A4T0VCQ3_9PEZI</name>
<feature type="region of interest" description="Disordered" evidence="1">
    <location>
        <begin position="1"/>
        <end position="123"/>
    </location>
</feature>
<sequence length="176" mass="19435">MDPHNHPQSLTPLRHQTDRETGNIWEESIYRMYGDIKTPKEPPPPPPPPANPKHQPQLGFEQPEEDEADDSFDEGVSWHPGPQLEPQWPRYSRPPQFRAGAIGAETSGPAPRSAVEPAAQQHNGKGNYWRLHVSVDVGGGGDSGRSWLWSTNGRVGLNINFGTPFANAADPLISLR</sequence>
<feature type="compositionally biased region" description="Acidic residues" evidence="1">
    <location>
        <begin position="62"/>
        <end position="73"/>
    </location>
</feature>
<feature type="compositionally biased region" description="Polar residues" evidence="1">
    <location>
        <begin position="1"/>
        <end position="11"/>
    </location>
</feature>
<protein>
    <submittedName>
        <fullName evidence="2">Uncharacterized protein</fullName>
    </submittedName>
</protein>
<dbReference type="AlphaFoldDB" id="A0A4T0VCQ3"/>
<evidence type="ECO:0000313" key="3">
    <source>
        <dbReference type="Proteomes" id="UP000305883"/>
    </source>
</evidence>
<comment type="caution">
    <text evidence="2">The sequence shown here is derived from an EMBL/GenBank/DDBJ whole genome shotgun (WGS) entry which is preliminary data.</text>
</comment>
<organism evidence="2 3">
    <name type="scientific">Colletotrichum higginsianum</name>
    <dbReference type="NCBI Taxonomy" id="80884"/>
    <lineage>
        <taxon>Eukaryota</taxon>
        <taxon>Fungi</taxon>
        <taxon>Dikarya</taxon>
        <taxon>Ascomycota</taxon>
        <taxon>Pezizomycotina</taxon>
        <taxon>Sordariomycetes</taxon>
        <taxon>Hypocreomycetidae</taxon>
        <taxon>Glomerellales</taxon>
        <taxon>Glomerellaceae</taxon>
        <taxon>Colletotrichum</taxon>
        <taxon>Colletotrichum destructivum species complex</taxon>
    </lineage>
</organism>
<dbReference type="EMBL" id="MWPZ01000015">
    <property type="protein sequence ID" value="TIC89531.1"/>
    <property type="molecule type" value="Genomic_DNA"/>
</dbReference>
<proteinExistence type="predicted"/>
<dbReference type="Proteomes" id="UP000305883">
    <property type="component" value="Unassembled WGS sequence"/>
</dbReference>
<accession>A0A4T0VCQ3</accession>
<evidence type="ECO:0000256" key="1">
    <source>
        <dbReference type="SAM" id="MobiDB-lite"/>
    </source>
</evidence>